<keyword evidence="1" id="KW-0732">Signal</keyword>
<dbReference type="Proteomes" id="UP000076871">
    <property type="component" value="Unassembled WGS sequence"/>
</dbReference>
<organism evidence="2 3">
    <name type="scientific">Laetiporus sulphureus 93-53</name>
    <dbReference type="NCBI Taxonomy" id="1314785"/>
    <lineage>
        <taxon>Eukaryota</taxon>
        <taxon>Fungi</taxon>
        <taxon>Dikarya</taxon>
        <taxon>Basidiomycota</taxon>
        <taxon>Agaricomycotina</taxon>
        <taxon>Agaricomycetes</taxon>
        <taxon>Polyporales</taxon>
        <taxon>Laetiporus</taxon>
    </lineage>
</organism>
<reference evidence="2 3" key="1">
    <citation type="journal article" date="2016" name="Mol. Biol. Evol.">
        <title>Comparative Genomics of Early-Diverging Mushroom-Forming Fungi Provides Insights into the Origins of Lignocellulose Decay Capabilities.</title>
        <authorList>
            <person name="Nagy L.G."/>
            <person name="Riley R."/>
            <person name="Tritt A."/>
            <person name="Adam C."/>
            <person name="Daum C."/>
            <person name="Floudas D."/>
            <person name="Sun H."/>
            <person name="Yadav J.S."/>
            <person name="Pangilinan J."/>
            <person name="Larsson K.H."/>
            <person name="Matsuura K."/>
            <person name="Barry K."/>
            <person name="Labutti K."/>
            <person name="Kuo R."/>
            <person name="Ohm R.A."/>
            <person name="Bhattacharya S.S."/>
            <person name="Shirouzu T."/>
            <person name="Yoshinaga Y."/>
            <person name="Martin F.M."/>
            <person name="Grigoriev I.V."/>
            <person name="Hibbett D.S."/>
        </authorList>
    </citation>
    <scope>NUCLEOTIDE SEQUENCE [LARGE SCALE GENOMIC DNA]</scope>
    <source>
        <strain evidence="2 3">93-53</strain>
    </source>
</reference>
<accession>A0A165DFU8</accession>
<dbReference type="RefSeq" id="XP_040762541.1">
    <property type="nucleotide sequence ID" value="XM_040909269.1"/>
</dbReference>
<dbReference type="EMBL" id="KV427634">
    <property type="protein sequence ID" value="KZT04801.1"/>
    <property type="molecule type" value="Genomic_DNA"/>
</dbReference>
<evidence type="ECO:0000313" key="3">
    <source>
        <dbReference type="Proteomes" id="UP000076871"/>
    </source>
</evidence>
<protein>
    <submittedName>
        <fullName evidence="2">Uncharacterized protein</fullName>
    </submittedName>
</protein>
<feature type="signal peptide" evidence="1">
    <location>
        <begin position="1"/>
        <end position="21"/>
    </location>
</feature>
<proteinExistence type="predicted"/>
<keyword evidence="3" id="KW-1185">Reference proteome</keyword>
<name>A0A165DFU8_9APHY</name>
<feature type="chain" id="PRO_5007856526" evidence="1">
    <location>
        <begin position="22"/>
        <end position="66"/>
    </location>
</feature>
<evidence type="ECO:0000256" key="1">
    <source>
        <dbReference type="SAM" id="SignalP"/>
    </source>
</evidence>
<gene>
    <name evidence="2" type="ORF">LAESUDRAFT_727665</name>
</gene>
<dbReference type="InParanoid" id="A0A165DFU8"/>
<dbReference type="AlphaFoldDB" id="A0A165DFU8"/>
<dbReference type="GeneID" id="63826298"/>
<evidence type="ECO:0000313" key="2">
    <source>
        <dbReference type="EMBL" id="KZT04801.1"/>
    </source>
</evidence>
<sequence length="66" mass="6821">MPKNKTARILFGTLTAELVLAVLVGVELLEEVGLDSTATPATEAALADNALDSDAAAEEYAAETDE</sequence>